<proteinExistence type="predicted"/>
<evidence type="ECO:0000313" key="5">
    <source>
        <dbReference type="Proteomes" id="UP000184172"/>
    </source>
</evidence>
<dbReference type="PANTHER" id="PTHR43479">
    <property type="entry name" value="ACREF/ENVCD OPERON REPRESSOR-RELATED"/>
    <property type="match status" value="1"/>
</dbReference>
<dbReference type="Gene3D" id="1.10.357.10">
    <property type="entry name" value="Tetracycline Repressor, domain 2"/>
    <property type="match status" value="1"/>
</dbReference>
<evidence type="ECO:0000313" key="4">
    <source>
        <dbReference type="EMBL" id="SHJ74818.1"/>
    </source>
</evidence>
<dbReference type="OrthoDB" id="9814200at2"/>
<protein>
    <submittedName>
        <fullName evidence="4">Transcriptional regulator, TetR family</fullName>
    </submittedName>
</protein>
<dbReference type="PRINTS" id="PR00455">
    <property type="entry name" value="HTHTETR"/>
</dbReference>
<keyword evidence="5" id="KW-1185">Reference proteome</keyword>
<evidence type="ECO:0000256" key="2">
    <source>
        <dbReference type="PROSITE-ProRule" id="PRU00335"/>
    </source>
</evidence>
<feature type="DNA-binding region" description="H-T-H motif" evidence="2">
    <location>
        <begin position="27"/>
        <end position="46"/>
    </location>
</feature>
<evidence type="ECO:0000256" key="1">
    <source>
        <dbReference type="ARBA" id="ARBA00023125"/>
    </source>
</evidence>
<dbReference type="InterPro" id="IPR050624">
    <property type="entry name" value="HTH-type_Tx_Regulator"/>
</dbReference>
<dbReference type="SUPFAM" id="SSF46689">
    <property type="entry name" value="Homeodomain-like"/>
    <property type="match status" value="1"/>
</dbReference>
<dbReference type="STRING" id="797419.SAMN05216556_12214"/>
<dbReference type="RefSeq" id="WP_073220514.1">
    <property type="nucleotide sequence ID" value="NZ_FNNS01000022.1"/>
</dbReference>
<name>A0A1M6LU90_9FLAO</name>
<dbReference type="GO" id="GO:0003677">
    <property type="term" value="F:DNA binding"/>
    <property type="evidence" value="ECO:0007669"/>
    <property type="project" value="UniProtKB-UniRule"/>
</dbReference>
<dbReference type="Proteomes" id="UP000184172">
    <property type="component" value="Unassembled WGS sequence"/>
</dbReference>
<dbReference type="InterPro" id="IPR036271">
    <property type="entry name" value="Tet_transcr_reg_TetR-rel_C_sf"/>
</dbReference>
<feature type="domain" description="HTH tetR-type" evidence="3">
    <location>
        <begin position="4"/>
        <end position="64"/>
    </location>
</feature>
<dbReference type="Gene3D" id="1.10.10.60">
    <property type="entry name" value="Homeodomain-like"/>
    <property type="match status" value="1"/>
</dbReference>
<dbReference type="SUPFAM" id="SSF48498">
    <property type="entry name" value="Tetracyclin repressor-like, C-terminal domain"/>
    <property type="match status" value="1"/>
</dbReference>
<dbReference type="EMBL" id="FQYV01000024">
    <property type="protein sequence ID" value="SHJ74818.1"/>
    <property type="molecule type" value="Genomic_DNA"/>
</dbReference>
<gene>
    <name evidence="4" type="ORF">SAMN04487908_12445</name>
</gene>
<accession>A0A1M6LU90</accession>
<evidence type="ECO:0000259" key="3">
    <source>
        <dbReference type="PROSITE" id="PS50977"/>
    </source>
</evidence>
<dbReference type="PROSITE" id="PS50977">
    <property type="entry name" value="HTH_TETR_2"/>
    <property type="match status" value="1"/>
</dbReference>
<keyword evidence="1 2" id="KW-0238">DNA-binding</keyword>
<dbReference type="InterPro" id="IPR001647">
    <property type="entry name" value="HTH_TetR"/>
</dbReference>
<dbReference type="Pfam" id="PF17932">
    <property type="entry name" value="TetR_C_24"/>
    <property type="match status" value="1"/>
</dbReference>
<reference evidence="5" key="1">
    <citation type="submission" date="2016-11" db="EMBL/GenBank/DDBJ databases">
        <authorList>
            <person name="Varghese N."/>
            <person name="Submissions S."/>
        </authorList>
    </citation>
    <scope>NUCLEOTIDE SEQUENCE [LARGE SCALE GENOMIC DNA]</scope>
    <source>
        <strain evidence="5">DSM 26349</strain>
    </source>
</reference>
<dbReference type="Pfam" id="PF00440">
    <property type="entry name" value="TetR_N"/>
    <property type="match status" value="1"/>
</dbReference>
<sequence length="189" mass="21370">MKTLSRKEEIIKVAATLFRKKGYNAISMRDLAAEMDMKAASLYNHISGKQEILAAIILEVALEFTEGMESVMTQNSSSLKKLEGLIELHIDITLNHSEALAAVNNDWMHLEGENLSAFVKMRDGYEDNFRNIIKQGIETNEIKPHHPEVILFSILSTLRTLYLWQEKRGKLDVNVLKKDMVSVLIGGIV</sequence>
<dbReference type="PANTHER" id="PTHR43479:SF11">
    <property type="entry name" value="ACREF_ENVCD OPERON REPRESSOR-RELATED"/>
    <property type="match status" value="1"/>
</dbReference>
<dbReference type="InterPro" id="IPR009057">
    <property type="entry name" value="Homeodomain-like_sf"/>
</dbReference>
<dbReference type="InterPro" id="IPR041490">
    <property type="entry name" value="KstR2_TetR_C"/>
</dbReference>
<organism evidence="4 5">
    <name type="scientific">Aequorivita viscosa</name>
    <dbReference type="NCBI Taxonomy" id="797419"/>
    <lineage>
        <taxon>Bacteria</taxon>
        <taxon>Pseudomonadati</taxon>
        <taxon>Bacteroidota</taxon>
        <taxon>Flavobacteriia</taxon>
        <taxon>Flavobacteriales</taxon>
        <taxon>Flavobacteriaceae</taxon>
        <taxon>Aequorivita</taxon>
    </lineage>
</organism>
<dbReference type="AlphaFoldDB" id="A0A1M6LU90"/>